<dbReference type="EMBL" id="CAAALY010023831">
    <property type="protein sequence ID" value="VEL15215.1"/>
    <property type="molecule type" value="Genomic_DNA"/>
</dbReference>
<gene>
    <name evidence="2" type="ORF">PXEA_LOCUS8655</name>
</gene>
<feature type="region of interest" description="Disordered" evidence="1">
    <location>
        <begin position="48"/>
        <end position="75"/>
    </location>
</feature>
<keyword evidence="3" id="KW-1185">Reference proteome</keyword>
<reference evidence="2" key="1">
    <citation type="submission" date="2018-11" db="EMBL/GenBank/DDBJ databases">
        <authorList>
            <consortium name="Pathogen Informatics"/>
        </authorList>
    </citation>
    <scope>NUCLEOTIDE SEQUENCE</scope>
</reference>
<evidence type="ECO:0000256" key="1">
    <source>
        <dbReference type="SAM" id="MobiDB-lite"/>
    </source>
</evidence>
<comment type="caution">
    <text evidence="2">The sequence shown here is derived from an EMBL/GenBank/DDBJ whole genome shotgun (WGS) entry which is preliminary data.</text>
</comment>
<protein>
    <submittedName>
        <fullName evidence="2">Uncharacterized protein</fullName>
    </submittedName>
</protein>
<organism evidence="2 3">
    <name type="scientific">Protopolystoma xenopodis</name>
    <dbReference type="NCBI Taxonomy" id="117903"/>
    <lineage>
        <taxon>Eukaryota</taxon>
        <taxon>Metazoa</taxon>
        <taxon>Spiralia</taxon>
        <taxon>Lophotrochozoa</taxon>
        <taxon>Platyhelminthes</taxon>
        <taxon>Monogenea</taxon>
        <taxon>Polyopisthocotylea</taxon>
        <taxon>Polystomatidea</taxon>
        <taxon>Polystomatidae</taxon>
        <taxon>Protopolystoma</taxon>
    </lineage>
</organism>
<sequence length="323" mass="35819">MLLLTRWHRLLTVAIAQHRLAGLERSSRRSVTSLATTSLGSCTLNLASKDRPSSSIRSSSDHEVRPSSHNSSTISYYDNKERCRQRHLSRRLNRRNHERRATSISYSESAKKIIEPLQSQRTAVLAYTKSSASCIESNRNISNLYDCEPDTNLHATKAILKDCDGFSELANPERLVDSRNDTGVWMGHDIGPAPAGLLSGWPSGSGRLETFFSSQSSRWRHGFDQLANWTRPDSNQLAASVNQAWKTSSSWVEPWKHGAPDKSEVEIATEGIGKVPVGAELEPKGSLQGDQRSLGNIATKFSVLSPRKTNVLNPSRLHPALHE</sequence>
<dbReference type="Proteomes" id="UP000784294">
    <property type="component" value="Unassembled WGS sequence"/>
</dbReference>
<dbReference type="AlphaFoldDB" id="A0A448WM14"/>
<evidence type="ECO:0000313" key="2">
    <source>
        <dbReference type="EMBL" id="VEL15215.1"/>
    </source>
</evidence>
<name>A0A448WM14_9PLAT</name>
<accession>A0A448WM14</accession>
<evidence type="ECO:0000313" key="3">
    <source>
        <dbReference type="Proteomes" id="UP000784294"/>
    </source>
</evidence>
<proteinExistence type="predicted"/>